<keyword evidence="13" id="KW-1185">Reference proteome</keyword>
<comment type="similarity">
    <text evidence="2 11">Belongs to the CBP4 family.</text>
</comment>
<comment type="function">
    <text evidence="9 11">Essential for the assembly of ubiquinol-cytochrome c reductase. It has a direct effect on the correct occurrence of the Rieske protein, core 4, core 5 and apocytochrome b.</text>
</comment>
<proteinExistence type="inferred from homology"/>
<comment type="caution">
    <text evidence="12">The sequence shown here is derived from an EMBL/GenBank/DDBJ whole genome shotgun (WGS) entry which is preliminary data.</text>
</comment>
<keyword evidence="5" id="KW-1133">Transmembrane helix</keyword>
<organism evidence="12 13">
    <name type="scientific">Polyplosphaeria fusca</name>
    <dbReference type="NCBI Taxonomy" id="682080"/>
    <lineage>
        <taxon>Eukaryota</taxon>
        <taxon>Fungi</taxon>
        <taxon>Dikarya</taxon>
        <taxon>Ascomycota</taxon>
        <taxon>Pezizomycotina</taxon>
        <taxon>Dothideomycetes</taxon>
        <taxon>Pleosporomycetidae</taxon>
        <taxon>Pleosporales</taxon>
        <taxon>Tetraplosphaeriaceae</taxon>
        <taxon>Polyplosphaeria</taxon>
    </lineage>
</organism>
<dbReference type="AlphaFoldDB" id="A0A9P4R650"/>
<name>A0A9P4R650_9PLEO</name>
<evidence type="ECO:0000256" key="6">
    <source>
        <dbReference type="ARBA" id="ARBA00023128"/>
    </source>
</evidence>
<accession>A0A9P4R650</accession>
<comment type="subcellular location">
    <subcellularLocation>
        <location evidence="1 11">Mitochondrion inner membrane</location>
        <topology evidence="1 11">Single-pass membrane protein</topology>
    </subcellularLocation>
</comment>
<evidence type="ECO:0000256" key="8">
    <source>
        <dbReference type="ARBA" id="ARBA00023186"/>
    </source>
</evidence>
<dbReference type="InterPro" id="IPR012420">
    <property type="entry name" value="Cbp4"/>
</dbReference>
<dbReference type="GO" id="GO:0034551">
    <property type="term" value="P:mitochondrial respiratory chain complex III assembly"/>
    <property type="evidence" value="ECO:0007669"/>
    <property type="project" value="TreeGrafter"/>
</dbReference>
<evidence type="ECO:0000256" key="4">
    <source>
        <dbReference type="ARBA" id="ARBA00022792"/>
    </source>
</evidence>
<evidence type="ECO:0000256" key="9">
    <source>
        <dbReference type="ARBA" id="ARBA00025413"/>
    </source>
</evidence>
<evidence type="ECO:0000256" key="11">
    <source>
        <dbReference type="RuleBase" id="RU368005"/>
    </source>
</evidence>
<evidence type="ECO:0000256" key="10">
    <source>
        <dbReference type="ARBA" id="ARBA00031521"/>
    </source>
</evidence>
<keyword evidence="8 11" id="KW-0143">Chaperone</keyword>
<keyword evidence="6 11" id="KW-0496">Mitochondrion</keyword>
<dbReference type="Proteomes" id="UP000799444">
    <property type="component" value="Unassembled WGS sequence"/>
</dbReference>
<evidence type="ECO:0000256" key="7">
    <source>
        <dbReference type="ARBA" id="ARBA00023136"/>
    </source>
</evidence>
<dbReference type="PANTHER" id="PTHR28202:SF1">
    <property type="entry name" value="ASSEMBLY FACTOR CBP4"/>
    <property type="match status" value="1"/>
</dbReference>
<evidence type="ECO:0000313" key="13">
    <source>
        <dbReference type="Proteomes" id="UP000799444"/>
    </source>
</evidence>
<dbReference type="OrthoDB" id="5576752at2759"/>
<dbReference type="GO" id="GO:0005743">
    <property type="term" value="C:mitochondrial inner membrane"/>
    <property type="evidence" value="ECO:0007669"/>
    <property type="project" value="UniProtKB-SubCell"/>
</dbReference>
<sequence length="118" mass="13503">MSRTVTYIKALAAGAVLCIGGPALVQYVTPTAEEIRAKYNPELRERAEREGPLREAEFDAFVNELKEASKSDKPIWVELKRMQKRKAEEEARRREESRARLLAEAEKRRSEIRASGDE</sequence>
<keyword evidence="4 11" id="KW-0999">Mitochondrion inner membrane</keyword>
<dbReference type="EMBL" id="ML996115">
    <property type="protein sequence ID" value="KAF2737513.1"/>
    <property type="molecule type" value="Genomic_DNA"/>
</dbReference>
<evidence type="ECO:0000256" key="2">
    <source>
        <dbReference type="ARBA" id="ARBA00006780"/>
    </source>
</evidence>
<keyword evidence="3" id="KW-0812">Transmembrane</keyword>
<evidence type="ECO:0000256" key="3">
    <source>
        <dbReference type="ARBA" id="ARBA00022692"/>
    </source>
</evidence>
<evidence type="ECO:0000256" key="1">
    <source>
        <dbReference type="ARBA" id="ARBA00004434"/>
    </source>
</evidence>
<protein>
    <recommendedName>
        <fullName evidence="10 11">Cytochrome b mRNA-processing protein 4</fullName>
    </recommendedName>
</protein>
<keyword evidence="7" id="KW-0472">Membrane</keyword>
<reference evidence="12" key="1">
    <citation type="journal article" date="2020" name="Stud. Mycol.">
        <title>101 Dothideomycetes genomes: a test case for predicting lifestyles and emergence of pathogens.</title>
        <authorList>
            <person name="Haridas S."/>
            <person name="Albert R."/>
            <person name="Binder M."/>
            <person name="Bloem J."/>
            <person name="Labutti K."/>
            <person name="Salamov A."/>
            <person name="Andreopoulos B."/>
            <person name="Baker S."/>
            <person name="Barry K."/>
            <person name="Bills G."/>
            <person name="Bluhm B."/>
            <person name="Cannon C."/>
            <person name="Castanera R."/>
            <person name="Culley D."/>
            <person name="Daum C."/>
            <person name="Ezra D."/>
            <person name="Gonzalez J."/>
            <person name="Henrissat B."/>
            <person name="Kuo A."/>
            <person name="Liang C."/>
            <person name="Lipzen A."/>
            <person name="Lutzoni F."/>
            <person name="Magnuson J."/>
            <person name="Mondo S."/>
            <person name="Nolan M."/>
            <person name="Ohm R."/>
            <person name="Pangilinan J."/>
            <person name="Park H.-J."/>
            <person name="Ramirez L."/>
            <person name="Alfaro M."/>
            <person name="Sun H."/>
            <person name="Tritt A."/>
            <person name="Yoshinaga Y."/>
            <person name="Zwiers L.-H."/>
            <person name="Turgeon B."/>
            <person name="Goodwin S."/>
            <person name="Spatafora J."/>
            <person name="Crous P."/>
            <person name="Grigoriev I."/>
        </authorList>
    </citation>
    <scope>NUCLEOTIDE SEQUENCE</scope>
    <source>
        <strain evidence="12">CBS 125425</strain>
    </source>
</reference>
<evidence type="ECO:0000313" key="12">
    <source>
        <dbReference type="EMBL" id="KAF2737513.1"/>
    </source>
</evidence>
<evidence type="ECO:0000256" key="5">
    <source>
        <dbReference type="ARBA" id="ARBA00022989"/>
    </source>
</evidence>
<dbReference type="Pfam" id="PF07960">
    <property type="entry name" value="CBP4"/>
    <property type="match status" value="1"/>
</dbReference>
<gene>
    <name evidence="12" type="ORF">EJ04DRAFT_460894</name>
</gene>
<dbReference type="PANTHER" id="PTHR28202">
    <property type="entry name" value="ASSEMBLY FACTOR CBP4"/>
    <property type="match status" value="1"/>
</dbReference>